<dbReference type="RefSeq" id="WP_258386540.1">
    <property type="nucleotide sequence ID" value="NZ_CP091430.1"/>
</dbReference>
<dbReference type="SUPFAM" id="SSF52218">
    <property type="entry name" value="Flavoproteins"/>
    <property type="match status" value="1"/>
</dbReference>
<keyword evidence="1" id="KW-0560">Oxidoreductase</keyword>
<reference evidence="3" key="1">
    <citation type="submission" date="2022-01" db="EMBL/GenBank/DDBJ databases">
        <title>Paenibacillus spongiae sp. nov., isolated from marine sponge.</title>
        <authorList>
            <person name="Li Z."/>
            <person name="Zhang M."/>
        </authorList>
    </citation>
    <scope>NUCLEOTIDE SEQUENCE</scope>
    <source>
        <strain evidence="3">PHS-Z3</strain>
    </source>
</reference>
<dbReference type="PANTHER" id="PTHR47307">
    <property type="entry name" value="GLUTATHIONE-REGULATED POTASSIUM-EFFLUX SYSTEM ANCILLARY PROTEIN KEFG"/>
    <property type="match status" value="1"/>
</dbReference>
<sequence>MKTLVIIAHPNLQESKVNRVWKERLEAESDITIHDLYGAYPSEVLDVQREQQLLLKHDRIVFQFPLYWYSTPPLLKKWQDEVYTYGFAYGTGNQLRGKEYVLAISAGRPEDSYRPDGFSKYTLEQYLLPLEATVLLTEMLYLPPFVLYSAPHISEKEIQESAQRLAEYLTAPAEQIKRMHQKSESITKT</sequence>
<gene>
    <name evidence="3" type="ORF">L1F29_00865</name>
</gene>
<evidence type="ECO:0000313" key="3">
    <source>
        <dbReference type="EMBL" id="UVI30476.1"/>
    </source>
</evidence>
<name>A0ABY5S981_9BACL</name>
<dbReference type="Pfam" id="PF02525">
    <property type="entry name" value="Flavodoxin_2"/>
    <property type="match status" value="1"/>
</dbReference>
<dbReference type="EMBL" id="CP091430">
    <property type="protein sequence ID" value="UVI30476.1"/>
    <property type="molecule type" value="Genomic_DNA"/>
</dbReference>
<accession>A0ABY5S981</accession>
<evidence type="ECO:0000256" key="1">
    <source>
        <dbReference type="ARBA" id="ARBA00023002"/>
    </source>
</evidence>
<proteinExistence type="predicted"/>
<dbReference type="InterPro" id="IPR029039">
    <property type="entry name" value="Flavoprotein-like_sf"/>
</dbReference>
<dbReference type="InterPro" id="IPR003680">
    <property type="entry name" value="Flavodoxin_fold"/>
</dbReference>
<dbReference type="Gene3D" id="3.40.50.360">
    <property type="match status" value="1"/>
</dbReference>
<dbReference type="InterPro" id="IPR046980">
    <property type="entry name" value="KefG/KefF"/>
</dbReference>
<protein>
    <submittedName>
        <fullName evidence="3">NAD(P)H-dependent oxidoreductase</fullName>
    </submittedName>
</protein>
<organism evidence="3 4">
    <name type="scientific">Paenibacillus spongiae</name>
    <dbReference type="NCBI Taxonomy" id="2909671"/>
    <lineage>
        <taxon>Bacteria</taxon>
        <taxon>Bacillati</taxon>
        <taxon>Bacillota</taxon>
        <taxon>Bacilli</taxon>
        <taxon>Bacillales</taxon>
        <taxon>Paenibacillaceae</taxon>
        <taxon>Paenibacillus</taxon>
    </lineage>
</organism>
<keyword evidence="4" id="KW-1185">Reference proteome</keyword>
<dbReference type="PANTHER" id="PTHR47307:SF1">
    <property type="entry name" value="GLUTATHIONE-REGULATED POTASSIUM-EFFLUX SYSTEM ANCILLARY PROTEIN KEFG"/>
    <property type="match status" value="1"/>
</dbReference>
<evidence type="ECO:0000313" key="4">
    <source>
        <dbReference type="Proteomes" id="UP001057877"/>
    </source>
</evidence>
<feature type="domain" description="Flavodoxin-like fold" evidence="2">
    <location>
        <begin position="1"/>
        <end position="169"/>
    </location>
</feature>
<dbReference type="Proteomes" id="UP001057877">
    <property type="component" value="Chromosome"/>
</dbReference>
<evidence type="ECO:0000259" key="2">
    <source>
        <dbReference type="Pfam" id="PF02525"/>
    </source>
</evidence>